<name>A0A3N0VE56_9GAMM</name>
<dbReference type="CDD" id="cd04645">
    <property type="entry name" value="LbH_gamma_CA_like"/>
    <property type="match status" value="1"/>
</dbReference>
<dbReference type="InterPro" id="IPR011004">
    <property type="entry name" value="Trimer_LpxA-like_sf"/>
</dbReference>
<dbReference type="AlphaFoldDB" id="A0A3N0VE56"/>
<dbReference type="InterPro" id="IPR047324">
    <property type="entry name" value="LbH_gamma_CA-like"/>
</dbReference>
<dbReference type="EMBL" id="RJVO01000003">
    <property type="protein sequence ID" value="ROH91006.1"/>
    <property type="molecule type" value="Genomic_DNA"/>
</dbReference>
<dbReference type="Pfam" id="PF00132">
    <property type="entry name" value="Hexapep"/>
    <property type="match status" value="1"/>
</dbReference>
<accession>A0A3N0VE56</accession>
<evidence type="ECO:0000313" key="2">
    <source>
        <dbReference type="Proteomes" id="UP000282106"/>
    </source>
</evidence>
<dbReference type="RefSeq" id="WP_123211461.1">
    <property type="nucleotide sequence ID" value="NZ_RJVO01000003.1"/>
</dbReference>
<dbReference type="InParanoid" id="A0A3N0VE56"/>
<sequence>MLYALDEHRPQLLGEGHYIADNAAVIGKVVLHAGSSVWFGATLRGDTEPITVGENSNVQDGSVLHTDLGVPLHIGRDCTIGHQVMLHGCSIGDNCVIGIQSVVLNRAVIGRNSIVGAGTVIPEGKSFPEGVLILGSPGKVVRELSAQEIAFITLSARHYVQNGQRFAKGLRPLTGV</sequence>
<dbReference type="Proteomes" id="UP000282106">
    <property type="component" value="Unassembled WGS sequence"/>
</dbReference>
<dbReference type="PANTHER" id="PTHR13061:SF29">
    <property type="entry name" value="GAMMA CARBONIC ANHYDRASE-LIKE 1, MITOCHONDRIAL-RELATED"/>
    <property type="match status" value="1"/>
</dbReference>
<dbReference type="InterPro" id="IPR050484">
    <property type="entry name" value="Transf_Hexapept/Carb_Anhydrase"/>
</dbReference>
<dbReference type="Gene3D" id="2.160.10.10">
    <property type="entry name" value="Hexapeptide repeat proteins"/>
    <property type="match status" value="1"/>
</dbReference>
<keyword evidence="2" id="KW-1185">Reference proteome</keyword>
<comment type="caution">
    <text evidence="1">The sequence shown here is derived from an EMBL/GenBank/DDBJ whole genome shotgun (WGS) entry which is preliminary data.</text>
</comment>
<proteinExistence type="predicted"/>
<protein>
    <submittedName>
        <fullName evidence="1">Gamma carbonic anhydrase family protein</fullName>
    </submittedName>
</protein>
<dbReference type="InterPro" id="IPR001451">
    <property type="entry name" value="Hexapep"/>
</dbReference>
<organism evidence="1 2">
    <name type="scientific">Stagnimonas aquatica</name>
    <dbReference type="NCBI Taxonomy" id="2689987"/>
    <lineage>
        <taxon>Bacteria</taxon>
        <taxon>Pseudomonadati</taxon>
        <taxon>Pseudomonadota</taxon>
        <taxon>Gammaproteobacteria</taxon>
        <taxon>Nevskiales</taxon>
        <taxon>Nevskiaceae</taxon>
        <taxon>Stagnimonas</taxon>
    </lineage>
</organism>
<evidence type="ECO:0000313" key="1">
    <source>
        <dbReference type="EMBL" id="ROH91006.1"/>
    </source>
</evidence>
<reference evidence="1 2" key="1">
    <citation type="submission" date="2018-10" db="EMBL/GenBank/DDBJ databases">
        <authorList>
            <person name="Chen W.-M."/>
        </authorList>
    </citation>
    <scope>NUCLEOTIDE SEQUENCE [LARGE SCALE GENOMIC DNA]</scope>
    <source>
        <strain evidence="1 2">THS-13</strain>
    </source>
</reference>
<gene>
    <name evidence="1" type="ORF">ED208_08520</name>
</gene>
<dbReference type="PANTHER" id="PTHR13061">
    <property type="entry name" value="DYNACTIN SUBUNIT P25"/>
    <property type="match status" value="1"/>
</dbReference>
<dbReference type="SUPFAM" id="SSF51161">
    <property type="entry name" value="Trimeric LpxA-like enzymes"/>
    <property type="match status" value="1"/>
</dbReference>